<dbReference type="Pfam" id="PF21530">
    <property type="entry name" value="Pif1_2B_dom"/>
    <property type="match status" value="1"/>
</dbReference>
<evidence type="ECO:0000256" key="3">
    <source>
        <dbReference type="ARBA" id="ARBA00022801"/>
    </source>
</evidence>
<evidence type="ECO:0000256" key="1">
    <source>
        <dbReference type="ARBA" id="ARBA00022741"/>
    </source>
</evidence>
<dbReference type="CDD" id="cd18809">
    <property type="entry name" value="SF1_C_RecD"/>
    <property type="match status" value="1"/>
</dbReference>
<evidence type="ECO:0000256" key="8">
    <source>
        <dbReference type="ARBA" id="ARBA00023172"/>
    </source>
</evidence>
<dbReference type="PANTHER" id="PTHR47642">
    <property type="entry name" value="ATP-DEPENDENT DNA HELICASE"/>
    <property type="match status" value="1"/>
</dbReference>
<feature type="compositionally biased region" description="Polar residues" evidence="13">
    <location>
        <begin position="84"/>
        <end position="111"/>
    </location>
</feature>
<keyword evidence="4 12" id="KW-0347">Helicase</keyword>
<dbReference type="Pfam" id="PF05970">
    <property type="entry name" value="PIF1"/>
    <property type="match status" value="1"/>
</dbReference>
<gene>
    <name evidence="12" type="primary">PIF1</name>
    <name evidence="15" type="ORF">SUNI508_04869</name>
</gene>
<reference evidence="15 16" key="1">
    <citation type="journal article" date="2024" name="J. Plant Pathol.">
        <title>Sequence and assembly of the genome of Seiridium unicorne, isolate CBS 538.82, causal agent of cypress canker disease.</title>
        <authorList>
            <person name="Scali E."/>
            <person name="Rocca G.D."/>
            <person name="Danti R."/>
            <person name="Garbelotto M."/>
            <person name="Barberini S."/>
            <person name="Baroncelli R."/>
            <person name="Emiliani G."/>
        </authorList>
    </citation>
    <scope>NUCLEOTIDE SEQUENCE [LARGE SCALE GENOMIC DNA]</scope>
    <source>
        <strain evidence="15 16">BM-138-508</strain>
    </source>
</reference>
<dbReference type="Gene3D" id="3.40.50.300">
    <property type="entry name" value="P-loop containing nucleotide triphosphate hydrolases"/>
    <property type="match status" value="1"/>
</dbReference>
<dbReference type="Proteomes" id="UP001408356">
    <property type="component" value="Unassembled WGS sequence"/>
</dbReference>
<keyword evidence="1 12" id="KW-0547">Nucleotide-binding</keyword>
<dbReference type="CDD" id="cd18037">
    <property type="entry name" value="DEXSc_Pif1_like"/>
    <property type="match status" value="1"/>
</dbReference>
<proteinExistence type="inferred from homology"/>
<comment type="caution">
    <text evidence="15">The sequence shown here is derived from an EMBL/GenBank/DDBJ whole genome shotgun (WGS) entry which is preliminary data.</text>
</comment>
<organism evidence="15 16">
    <name type="scientific">Seiridium unicorne</name>
    <dbReference type="NCBI Taxonomy" id="138068"/>
    <lineage>
        <taxon>Eukaryota</taxon>
        <taxon>Fungi</taxon>
        <taxon>Dikarya</taxon>
        <taxon>Ascomycota</taxon>
        <taxon>Pezizomycotina</taxon>
        <taxon>Sordariomycetes</taxon>
        <taxon>Xylariomycetidae</taxon>
        <taxon>Amphisphaeriales</taxon>
        <taxon>Sporocadaceae</taxon>
        <taxon>Seiridium</taxon>
    </lineage>
</organism>
<evidence type="ECO:0000256" key="9">
    <source>
        <dbReference type="ARBA" id="ARBA00023204"/>
    </source>
</evidence>
<evidence type="ECO:0000256" key="2">
    <source>
        <dbReference type="ARBA" id="ARBA00022763"/>
    </source>
</evidence>
<dbReference type="SUPFAM" id="SSF52540">
    <property type="entry name" value="P-loop containing nucleoside triphosphate hydrolases"/>
    <property type="match status" value="2"/>
</dbReference>
<comment type="function">
    <text evidence="12">DNA-dependent ATPase and 5'-3' DNA helicase required for the maintenance of both mitochondrial and nuclear genome stability.</text>
</comment>
<dbReference type="InterPro" id="IPR003593">
    <property type="entry name" value="AAA+_ATPase"/>
</dbReference>
<keyword evidence="10 12" id="KW-0413">Isomerase</keyword>
<feature type="compositionally biased region" description="Polar residues" evidence="13">
    <location>
        <begin position="190"/>
        <end position="204"/>
    </location>
</feature>
<dbReference type="GO" id="GO:0004386">
    <property type="term" value="F:helicase activity"/>
    <property type="evidence" value="ECO:0007669"/>
    <property type="project" value="UniProtKB-KW"/>
</dbReference>
<keyword evidence="5 12" id="KW-0067">ATP-binding</keyword>
<dbReference type="PANTHER" id="PTHR47642:SF5">
    <property type="entry name" value="ATP-DEPENDENT DNA HELICASE"/>
    <property type="match status" value="1"/>
</dbReference>
<evidence type="ECO:0000313" key="16">
    <source>
        <dbReference type="Proteomes" id="UP001408356"/>
    </source>
</evidence>
<evidence type="ECO:0000256" key="5">
    <source>
        <dbReference type="ARBA" id="ARBA00022840"/>
    </source>
</evidence>
<keyword evidence="11 12" id="KW-0539">Nucleus</keyword>
<keyword evidence="3 12" id="KW-0378">Hydrolase</keyword>
<evidence type="ECO:0000256" key="10">
    <source>
        <dbReference type="ARBA" id="ARBA00023235"/>
    </source>
</evidence>
<feature type="compositionally biased region" description="Low complexity" evidence="13">
    <location>
        <begin position="48"/>
        <end position="68"/>
    </location>
</feature>
<evidence type="ECO:0000256" key="13">
    <source>
        <dbReference type="SAM" id="MobiDB-lite"/>
    </source>
</evidence>
<dbReference type="InterPro" id="IPR010285">
    <property type="entry name" value="DNA_helicase_pif1-like_DEAD"/>
</dbReference>
<keyword evidence="16" id="KW-1185">Reference proteome</keyword>
<feature type="compositionally biased region" description="Acidic residues" evidence="13">
    <location>
        <begin position="138"/>
        <end position="149"/>
    </location>
</feature>
<protein>
    <recommendedName>
        <fullName evidence="12">ATP-dependent DNA helicase PIF1</fullName>
        <ecNumber evidence="12">5.6.2.3</ecNumber>
    </recommendedName>
    <alternativeName>
        <fullName evidence="12">DNA 5'-3' helicase PIF1</fullName>
    </alternativeName>
    <alternativeName>
        <fullName evidence="12">DNA repair and recombination helicase PIF1</fullName>
    </alternativeName>
</protein>
<feature type="binding site" evidence="12">
    <location>
        <begin position="385"/>
        <end position="392"/>
    </location>
    <ligand>
        <name>ATP</name>
        <dbReference type="ChEBI" id="CHEBI:30616"/>
    </ligand>
</feature>
<dbReference type="InterPro" id="IPR051055">
    <property type="entry name" value="PIF1_helicase"/>
</dbReference>
<dbReference type="SMART" id="SM00382">
    <property type="entry name" value="AAA"/>
    <property type="match status" value="1"/>
</dbReference>
<evidence type="ECO:0000256" key="6">
    <source>
        <dbReference type="ARBA" id="ARBA00023125"/>
    </source>
</evidence>
<dbReference type="InterPro" id="IPR049163">
    <property type="entry name" value="Pif1-like_2B_dom"/>
</dbReference>
<name>A0ABR2V6U6_9PEZI</name>
<feature type="region of interest" description="Disordered" evidence="13">
    <location>
        <begin position="1"/>
        <end position="258"/>
    </location>
</feature>
<accession>A0ABR2V6U6</accession>
<keyword evidence="7 12" id="KW-0496">Mitochondrion</keyword>
<feature type="DNA-binding region" evidence="12">
    <location>
        <begin position="788"/>
        <end position="807"/>
    </location>
</feature>
<dbReference type="InterPro" id="IPR048293">
    <property type="entry name" value="PIF1_RRM3_pfh1"/>
</dbReference>
<evidence type="ECO:0000259" key="14">
    <source>
        <dbReference type="SMART" id="SM00382"/>
    </source>
</evidence>
<feature type="domain" description="AAA+ ATPase" evidence="14">
    <location>
        <begin position="377"/>
        <end position="530"/>
    </location>
</feature>
<evidence type="ECO:0000256" key="7">
    <source>
        <dbReference type="ARBA" id="ARBA00023128"/>
    </source>
</evidence>
<comment type="similarity">
    <text evidence="12">Belongs to the helicase family. PIF1 subfamily.</text>
</comment>
<evidence type="ECO:0000256" key="12">
    <source>
        <dbReference type="HAMAP-Rule" id="MF_03176"/>
    </source>
</evidence>
<keyword evidence="2 12" id="KW-0227">DNA damage</keyword>
<keyword evidence="6 12" id="KW-0238">DNA-binding</keyword>
<dbReference type="InterPro" id="IPR027417">
    <property type="entry name" value="P-loop_NTPase"/>
</dbReference>
<comment type="cofactor">
    <cofactor evidence="12">
        <name>Mg(2+)</name>
        <dbReference type="ChEBI" id="CHEBI:18420"/>
    </cofactor>
</comment>
<dbReference type="HAMAP" id="MF_03176">
    <property type="entry name" value="PIF1"/>
    <property type="match status" value="1"/>
</dbReference>
<dbReference type="EC" id="5.6.2.3" evidence="12"/>
<keyword evidence="8 12" id="KW-0233">DNA recombination</keyword>
<feature type="compositionally biased region" description="Low complexity" evidence="13">
    <location>
        <begin position="120"/>
        <end position="132"/>
    </location>
</feature>
<comment type="subcellular location">
    <subcellularLocation>
        <location evidence="12">Nucleus</location>
    </subcellularLocation>
    <subcellularLocation>
        <location evidence="12">Mitochondrion</location>
    </subcellularLocation>
</comment>
<dbReference type="EMBL" id="JARVKF010000124">
    <property type="protein sequence ID" value="KAK9422190.1"/>
    <property type="molecule type" value="Genomic_DNA"/>
</dbReference>
<comment type="subunit">
    <text evidence="12">Monomer.</text>
</comment>
<keyword evidence="9 12" id="KW-0234">DNA repair</keyword>
<evidence type="ECO:0000256" key="4">
    <source>
        <dbReference type="ARBA" id="ARBA00022806"/>
    </source>
</evidence>
<evidence type="ECO:0000313" key="15">
    <source>
        <dbReference type="EMBL" id="KAK9422190.1"/>
    </source>
</evidence>
<sequence length="872" mass="95845">MLGRANKNYKASLPAAQSSKSDLKKELFPSSSPAIRDGNISDFTHRGSQSSSASASASASQSARTSASWGSTKATSFPLKPKSDNVQRPPTASITSFVKPTSGFSSLYSRSDSFKDEPVTSAASNSTAADTAPSVYIAEDDFSDDDALELDYQCPSALPPPSLPHQKGNGTRSSAISIHDTPPTRAYQPSPATSTQYIPWTSSPLEHFYPPPQPRRQSVKRESPDDPNPAPVVTAAKRRKLPASYSKQVKEESSIEDEDDIDLFKPSKSSSRLTINGTLKKERNMKKEDDGDLFAAFKSTATPAAKPKPALPWDTTHSAIKAKKNQFKVQSKVKVESQADLSMDEIRSAAAAHHKTTHAAVSLSAEQQHVQELVIEKKQSVFFTGPAGTGKSVLMRGIIAGLKKKWASDPERLSITASTGLAACNIGGMTLHSFAGIGLGKEDVPTLVKKIRRNPKAKNRWLRTRVLIIDEVSMVDAELFDKLSQIAREIRNNGRPWGGIQLVITGDFFQLPPVPDRNKRDTKFAFDAATWNTSIDHTIGLTQVFRQRDHDFANMLNEMRLGRVSEDTVQTFKSLSRPLVYDDGLNATELFPTRQEVDRSNETRLRALPGEVHSYVAEDSGDPNIRDKLLENMMAPKLIELKKDAQVMLIKNLDDNLVNGSLGKVLYFTSEAFFEANSKKMHGNGADSGDDEADMSAAKKKIKSYSRDSALKDMKEYPVIQFNATDGTHRVLHIMPEEWKVELPNGDIQAKRTALPLILAWALSIHKAQGQTLERVKVDLGKIFEKGQAYVALSRATCKDGLQVLRFDKSKVMAHPRVIQFYNKLYSAESAVKKKTPTTISDFAKGKTANSVRNDIGVIDLDDDEEAMAAYG</sequence>
<evidence type="ECO:0000256" key="11">
    <source>
        <dbReference type="ARBA" id="ARBA00023242"/>
    </source>
</evidence>
<comment type="catalytic activity">
    <reaction evidence="12">
        <text>ATP + H2O = ADP + phosphate + H(+)</text>
        <dbReference type="Rhea" id="RHEA:13065"/>
        <dbReference type="ChEBI" id="CHEBI:15377"/>
        <dbReference type="ChEBI" id="CHEBI:15378"/>
        <dbReference type="ChEBI" id="CHEBI:30616"/>
        <dbReference type="ChEBI" id="CHEBI:43474"/>
        <dbReference type="ChEBI" id="CHEBI:456216"/>
        <dbReference type="EC" id="5.6.2.3"/>
    </reaction>
</comment>